<reference evidence="3 5" key="1">
    <citation type="journal article" date="2011" name="Nature">
        <title>The Medicago genome provides insight into the evolution of rhizobial symbioses.</title>
        <authorList>
            <person name="Young N.D."/>
            <person name="Debelle F."/>
            <person name="Oldroyd G.E."/>
            <person name="Geurts R."/>
            <person name="Cannon S.B."/>
            <person name="Udvardi M.K."/>
            <person name="Benedito V.A."/>
            <person name="Mayer K.F."/>
            <person name="Gouzy J."/>
            <person name="Schoof H."/>
            <person name="Van de Peer Y."/>
            <person name="Proost S."/>
            <person name="Cook D.R."/>
            <person name="Meyers B.C."/>
            <person name="Spannagl M."/>
            <person name="Cheung F."/>
            <person name="De Mita S."/>
            <person name="Krishnakumar V."/>
            <person name="Gundlach H."/>
            <person name="Zhou S."/>
            <person name="Mudge J."/>
            <person name="Bharti A.K."/>
            <person name="Murray J.D."/>
            <person name="Naoumkina M.A."/>
            <person name="Rosen B."/>
            <person name="Silverstein K.A."/>
            <person name="Tang H."/>
            <person name="Rombauts S."/>
            <person name="Zhao P.X."/>
            <person name="Zhou P."/>
            <person name="Barbe V."/>
            <person name="Bardou P."/>
            <person name="Bechner M."/>
            <person name="Bellec A."/>
            <person name="Berger A."/>
            <person name="Berges H."/>
            <person name="Bidwell S."/>
            <person name="Bisseling T."/>
            <person name="Choisne N."/>
            <person name="Couloux A."/>
            <person name="Denny R."/>
            <person name="Deshpande S."/>
            <person name="Dai X."/>
            <person name="Doyle J.J."/>
            <person name="Dudez A.M."/>
            <person name="Farmer A.D."/>
            <person name="Fouteau S."/>
            <person name="Franken C."/>
            <person name="Gibelin C."/>
            <person name="Gish J."/>
            <person name="Goldstein S."/>
            <person name="Gonzalez A.J."/>
            <person name="Green P.J."/>
            <person name="Hallab A."/>
            <person name="Hartog M."/>
            <person name="Hua A."/>
            <person name="Humphray S.J."/>
            <person name="Jeong D.H."/>
            <person name="Jing Y."/>
            <person name="Jocker A."/>
            <person name="Kenton S.M."/>
            <person name="Kim D.J."/>
            <person name="Klee K."/>
            <person name="Lai H."/>
            <person name="Lang C."/>
            <person name="Lin S."/>
            <person name="Macmil S.L."/>
            <person name="Magdelenat G."/>
            <person name="Matthews L."/>
            <person name="McCorrison J."/>
            <person name="Monaghan E.L."/>
            <person name="Mun J.H."/>
            <person name="Najar F.Z."/>
            <person name="Nicholson C."/>
            <person name="Noirot C."/>
            <person name="O'Bleness M."/>
            <person name="Paule C.R."/>
            <person name="Poulain J."/>
            <person name="Prion F."/>
            <person name="Qin B."/>
            <person name="Qu C."/>
            <person name="Retzel E.F."/>
            <person name="Riddle C."/>
            <person name="Sallet E."/>
            <person name="Samain S."/>
            <person name="Samson N."/>
            <person name="Sanders I."/>
            <person name="Saurat O."/>
            <person name="Scarpelli C."/>
            <person name="Schiex T."/>
            <person name="Segurens B."/>
            <person name="Severin A.J."/>
            <person name="Sherrier D.J."/>
            <person name="Shi R."/>
            <person name="Sims S."/>
            <person name="Singer S.R."/>
            <person name="Sinharoy S."/>
            <person name="Sterck L."/>
            <person name="Viollet A."/>
            <person name="Wang B.B."/>
            <person name="Wang K."/>
            <person name="Wang M."/>
            <person name="Wang X."/>
            <person name="Warfsmann J."/>
            <person name="Weissenbach J."/>
            <person name="White D.D."/>
            <person name="White J.D."/>
            <person name="Wiley G.B."/>
            <person name="Wincker P."/>
            <person name="Xing Y."/>
            <person name="Yang L."/>
            <person name="Yao Z."/>
            <person name="Ying F."/>
            <person name="Zhai J."/>
            <person name="Zhou L."/>
            <person name="Zuber A."/>
            <person name="Denarie J."/>
            <person name="Dixon R.A."/>
            <person name="May G.D."/>
            <person name="Schwartz D.C."/>
            <person name="Rogers J."/>
            <person name="Quetier F."/>
            <person name="Town C.D."/>
            <person name="Roe B.A."/>
        </authorList>
    </citation>
    <scope>NUCLEOTIDE SEQUENCE [LARGE SCALE GENOMIC DNA]</scope>
    <source>
        <strain evidence="3">A17</strain>
        <strain evidence="4 5">cv. Jemalong A17</strain>
    </source>
</reference>
<dbReference type="GO" id="GO:0003723">
    <property type="term" value="F:RNA binding"/>
    <property type="evidence" value="ECO:0007669"/>
    <property type="project" value="UniProtKB-UniRule"/>
</dbReference>
<dbReference type="Pfam" id="PF00076">
    <property type="entry name" value="RRM_1"/>
    <property type="match status" value="1"/>
</dbReference>
<reference evidence="3 5" key="2">
    <citation type="journal article" date="2014" name="BMC Genomics">
        <title>An improved genome release (version Mt4.0) for the model legume Medicago truncatula.</title>
        <authorList>
            <person name="Tang H."/>
            <person name="Krishnakumar V."/>
            <person name="Bidwell S."/>
            <person name="Rosen B."/>
            <person name="Chan A."/>
            <person name="Zhou S."/>
            <person name="Gentzbittel L."/>
            <person name="Childs K.L."/>
            <person name="Yandell M."/>
            <person name="Gundlach H."/>
            <person name="Mayer K.F."/>
            <person name="Schwartz D.C."/>
            <person name="Town C.D."/>
        </authorList>
    </citation>
    <scope>GENOME REANNOTATION</scope>
    <source>
        <strain evidence="3">A17</strain>
        <strain evidence="4 5">cv. Jemalong A17</strain>
    </source>
</reference>
<sequence>MLSGLDSSVLNDKFKRVFGFYREIKEMKYLKFIEFYDVRAAEAALRALNMIEIAGKHIKLELGHPRRWIIAKLLELESYLYLILLNIANDFANPKPKWFWLQNNADRWISSFGSACISSFDLI</sequence>
<dbReference type="EMBL" id="CM001219">
    <property type="protein sequence ID" value="KEH34141.1"/>
    <property type="molecule type" value="Genomic_DNA"/>
</dbReference>
<keyword evidence="5" id="KW-1185">Reference proteome</keyword>
<dbReference type="EnsemblPlants" id="KEH34141">
    <property type="protein sequence ID" value="KEH34141"/>
    <property type="gene ID" value="MTR_3g462100"/>
</dbReference>
<dbReference type="SUPFAM" id="SSF54928">
    <property type="entry name" value="RNA-binding domain, RBD"/>
    <property type="match status" value="1"/>
</dbReference>
<dbReference type="InterPro" id="IPR035979">
    <property type="entry name" value="RBD_domain_sf"/>
</dbReference>
<dbReference type="Proteomes" id="UP000002051">
    <property type="component" value="Chromosome 3"/>
</dbReference>
<evidence type="ECO:0000259" key="2">
    <source>
        <dbReference type="PROSITE" id="PS50102"/>
    </source>
</evidence>
<proteinExistence type="predicted"/>
<dbReference type="HOGENOM" id="CLU_2018611_0_0_1"/>
<gene>
    <name evidence="3" type="ordered locus">MTR_3g462100</name>
</gene>
<organism evidence="3 5">
    <name type="scientific">Medicago truncatula</name>
    <name type="common">Barrel medic</name>
    <name type="synonym">Medicago tribuloides</name>
    <dbReference type="NCBI Taxonomy" id="3880"/>
    <lineage>
        <taxon>Eukaryota</taxon>
        <taxon>Viridiplantae</taxon>
        <taxon>Streptophyta</taxon>
        <taxon>Embryophyta</taxon>
        <taxon>Tracheophyta</taxon>
        <taxon>Spermatophyta</taxon>
        <taxon>Magnoliopsida</taxon>
        <taxon>eudicotyledons</taxon>
        <taxon>Gunneridae</taxon>
        <taxon>Pentapetalae</taxon>
        <taxon>rosids</taxon>
        <taxon>fabids</taxon>
        <taxon>Fabales</taxon>
        <taxon>Fabaceae</taxon>
        <taxon>Papilionoideae</taxon>
        <taxon>50 kb inversion clade</taxon>
        <taxon>NPAAA clade</taxon>
        <taxon>Hologalegina</taxon>
        <taxon>IRL clade</taxon>
        <taxon>Trifolieae</taxon>
        <taxon>Medicago</taxon>
    </lineage>
</organism>
<protein>
    <submittedName>
        <fullName evidence="3">MEI2-like protein, putative</fullName>
    </submittedName>
</protein>
<keyword evidence="1" id="KW-0694">RNA-binding</keyword>
<dbReference type="InterPro" id="IPR012677">
    <property type="entry name" value="Nucleotide-bd_a/b_plait_sf"/>
</dbReference>
<dbReference type="AlphaFoldDB" id="A0A072UXH0"/>
<dbReference type="Gene3D" id="3.30.70.330">
    <property type="match status" value="1"/>
</dbReference>
<evidence type="ECO:0000313" key="5">
    <source>
        <dbReference type="Proteomes" id="UP000002051"/>
    </source>
</evidence>
<dbReference type="PROSITE" id="PS50102">
    <property type="entry name" value="RRM"/>
    <property type="match status" value="1"/>
</dbReference>
<name>A0A072UXH0_MEDTR</name>
<evidence type="ECO:0000313" key="4">
    <source>
        <dbReference type="EnsemblPlants" id="KEH34141"/>
    </source>
</evidence>
<accession>A0A072UXH0</accession>
<dbReference type="InterPro" id="IPR000504">
    <property type="entry name" value="RRM_dom"/>
</dbReference>
<feature type="domain" description="RRM" evidence="2">
    <location>
        <begin position="1"/>
        <end position="65"/>
    </location>
</feature>
<evidence type="ECO:0000256" key="1">
    <source>
        <dbReference type="PROSITE-ProRule" id="PRU00176"/>
    </source>
</evidence>
<evidence type="ECO:0000313" key="3">
    <source>
        <dbReference type="EMBL" id="KEH34141.1"/>
    </source>
</evidence>
<dbReference type="STRING" id="3880.A0A072UXH0"/>
<reference evidence="4" key="3">
    <citation type="submission" date="2015-04" db="UniProtKB">
        <authorList>
            <consortium name="EnsemblPlants"/>
        </authorList>
    </citation>
    <scope>IDENTIFICATION</scope>
    <source>
        <strain evidence="4">cv. Jemalong A17</strain>
    </source>
</reference>